<keyword evidence="6" id="KW-1185">Reference proteome</keyword>
<dbReference type="InterPro" id="IPR001360">
    <property type="entry name" value="Glyco_hydro_1"/>
</dbReference>
<dbReference type="GO" id="GO:0008422">
    <property type="term" value="F:beta-glucosidase activity"/>
    <property type="evidence" value="ECO:0007669"/>
    <property type="project" value="TreeGrafter"/>
</dbReference>
<comment type="similarity">
    <text evidence="1 4">Belongs to the glycosyl hydrolase 1 family.</text>
</comment>
<dbReference type="PANTHER" id="PTHR10353">
    <property type="entry name" value="GLYCOSYL HYDROLASE"/>
    <property type="match status" value="1"/>
</dbReference>
<dbReference type="PANTHER" id="PTHR10353:SF36">
    <property type="entry name" value="LP05116P"/>
    <property type="match status" value="1"/>
</dbReference>
<dbReference type="SUPFAM" id="SSF51445">
    <property type="entry name" value="(Trans)glycosidases"/>
    <property type="match status" value="1"/>
</dbReference>
<keyword evidence="2" id="KW-0378">Hydrolase</keyword>
<evidence type="ECO:0000256" key="1">
    <source>
        <dbReference type="ARBA" id="ARBA00010838"/>
    </source>
</evidence>
<evidence type="ECO:0000313" key="5">
    <source>
        <dbReference type="EMBL" id="KAI5063014.1"/>
    </source>
</evidence>
<dbReference type="Gene3D" id="3.20.20.80">
    <property type="entry name" value="Glycosidases"/>
    <property type="match status" value="1"/>
</dbReference>
<comment type="caution">
    <text evidence="5">The sequence shown here is derived from an EMBL/GenBank/DDBJ whole genome shotgun (WGS) entry which is preliminary data.</text>
</comment>
<protein>
    <recommendedName>
        <fullName evidence="7">Beta-glucosidase</fullName>
    </recommendedName>
</protein>
<gene>
    <name evidence="5" type="ORF">GOP47_0021561</name>
</gene>
<evidence type="ECO:0000313" key="6">
    <source>
        <dbReference type="Proteomes" id="UP000886520"/>
    </source>
</evidence>
<evidence type="ECO:0000256" key="4">
    <source>
        <dbReference type="RuleBase" id="RU003690"/>
    </source>
</evidence>
<name>A0A9D4U9I1_ADICA</name>
<organism evidence="5 6">
    <name type="scientific">Adiantum capillus-veneris</name>
    <name type="common">Maidenhair fern</name>
    <dbReference type="NCBI Taxonomy" id="13818"/>
    <lineage>
        <taxon>Eukaryota</taxon>
        <taxon>Viridiplantae</taxon>
        <taxon>Streptophyta</taxon>
        <taxon>Embryophyta</taxon>
        <taxon>Tracheophyta</taxon>
        <taxon>Polypodiopsida</taxon>
        <taxon>Polypodiidae</taxon>
        <taxon>Polypodiales</taxon>
        <taxon>Pteridineae</taxon>
        <taxon>Pteridaceae</taxon>
        <taxon>Vittarioideae</taxon>
        <taxon>Adiantum</taxon>
    </lineage>
</organism>
<dbReference type="PRINTS" id="PR00131">
    <property type="entry name" value="GLHYDRLASE1"/>
</dbReference>
<keyword evidence="3" id="KW-0326">Glycosidase</keyword>
<dbReference type="Pfam" id="PF00232">
    <property type="entry name" value="Glyco_hydro_1"/>
    <property type="match status" value="1"/>
</dbReference>
<dbReference type="Proteomes" id="UP000886520">
    <property type="component" value="Chromosome 21"/>
</dbReference>
<proteinExistence type="inferred from homology"/>
<dbReference type="OrthoDB" id="65569at2759"/>
<evidence type="ECO:0000256" key="3">
    <source>
        <dbReference type="ARBA" id="ARBA00023295"/>
    </source>
</evidence>
<reference evidence="5" key="1">
    <citation type="submission" date="2021-01" db="EMBL/GenBank/DDBJ databases">
        <title>Adiantum capillus-veneris genome.</title>
        <authorList>
            <person name="Fang Y."/>
            <person name="Liao Q."/>
        </authorList>
    </citation>
    <scope>NUCLEOTIDE SEQUENCE</scope>
    <source>
        <strain evidence="5">H3</strain>
        <tissue evidence="5">Leaf</tissue>
    </source>
</reference>
<dbReference type="EMBL" id="JABFUD020000021">
    <property type="protein sequence ID" value="KAI5063014.1"/>
    <property type="molecule type" value="Genomic_DNA"/>
</dbReference>
<dbReference type="GO" id="GO:0005975">
    <property type="term" value="P:carbohydrate metabolic process"/>
    <property type="evidence" value="ECO:0007669"/>
    <property type="project" value="InterPro"/>
</dbReference>
<sequence>MRTSAGIRLPYFTEEESKELKGSVDFVGLNYYTSNYARKTQEEANPDLRWYSTDRQTAFEHVGQDGELIGEAMGPPGIGWICDCPWGLLKLLGWMETRYSKKEFQAHPVIITENGCMDSELNSSLKKALNDERRVNYVHGILKHLLDAINNEGYFVWSLLDNFEWSTGLICRFGLHYVDYERDQRLHPKLSATWYRQFLTKEQGSSSYTTCEGGVGEGALTRK</sequence>
<dbReference type="AlphaFoldDB" id="A0A9D4U9I1"/>
<evidence type="ECO:0008006" key="7">
    <source>
        <dbReference type="Google" id="ProtNLM"/>
    </source>
</evidence>
<evidence type="ECO:0000256" key="2">
    <source>
        <dbReference type="ARBA" id="ARBA00022801"/>
    </source>
</evidence>
<accession>A0A9D4U9I1</accession>
<dbReference type="InterPro" id="IPR017853">
    <property type="entry name" value="GH"/>
</dbReference>